<organism evidence="1 2">
    <name type="scientific">Blastochloris viridis</name>
    <name type="common">Rhodopseudomonas viridis</name>
    <dbReference type="NCBI Taxonomy" id="1079"/>
    <lineage>
        <taxon>Bacteria</taxon>
        <taxon>Pseudomonadati</taxon>
        <taxon>Pseudomonadota</taxon>
        <taxon>Alphaproteobacteria</taxon>
        <taxon>Hyphomicrobiales</taxon>
        <taxon>Blastochloridaceae</taxon>
        <taxon>Blastochloris</taxon>
    </lineage>
</organism>
<evidence type="ECO:0000313" key="1">
    <source>
        <dbReference type="EMBL" id="TKW60742.1"/>
    </source>
</evidence>
<sequence>MPRMKRWVWIMGLWLVGIGHAMAMDVKSAETLRYRLYWGPMSVGDAQLDYRANGDRYQIKAEVVDDSSLIDLHDVWQAEGRHTKARAFVPDVYKVVQAENSYRADKTMVFDRKAGKVIYTNRRDAADKVDALPLSDARDVLSAVYAWRLVNEADVSKPAQIPMVSMKREVVLERKVGVKDRVQIGGQKRDAWRVEMRVIKNGKPSKDTWTVFVSDDAHRVPLKIVAKTKFGTFNAILKP</sequence>
<name>A0A6N4R0K5_BLAVI</name>
<gene>
    <name evidence="1" type="ORF">DI628_07560</name>
</gene>
<proteinExistence type="predicted"/>
<dbReference type="AlphaFoldDB" id="A0A6N4R0K5"/>
<comment type="caution">
    <text evidence="1">The sequence shown here is derived from an EMBL/GenBank/DDBJ whole genome shotgun (WGS) entry which is preliminary data.</text>
</comment>
<protein>
    <submittedName>
        <fullName evidence="1">DUF3108 domain-containing protein</fullName>
    </submittedName>
</protein>
<reference evidence="1 2" key="1">
    <citation type="journal article" date="2017" name="Nat. Commun.">
        <title>In situ click chemistry generation of cyclooxygenase-2 inhibitors.</title>
        <authorList>
            <person name="Bhardwaj A."/>
            <person name="Kaur J."/>
            <person name="Wuest M."/>
            <person name="Wuest F."/>
        </authorList>
    </citation>
    <scope>NUCLEOTIDE SEQUENCE [LARGE SCALE GENOMIC DNA]</scope>
    <source>
        <strain evidence="1">S2_018_000_R2_106</strain>
    </source>
</reference>
<dbReference type="Pfam" id="PF11306">
    <property type="entry name" value="DUF3108"/>
    <property type="match status" value="1"/>
</dbReference>
<accession>A0A6N4R0K5</accession>
<dbReference type="EMBL" id="VAFM01000002">
    <property type="protein sequence ID" value="TKW60742.1"/>
    <property type="molecule type" value="Genomic_DNA"/>
</dbReference>
<dbReference type="InterPro" id="IPR021457">
    <property type="entry name" value="DUF3108"/>
</dbReference>
<evidence type="ECO:0000313" key="2">
    <source>
        <dbReference type="Proteomes" id="UP000320948"/>
    </source>
</evidence>
<dbReference type="Proteomes" id="UP000320948">
    <property type="component" value="Unassembled WGS sequence"/>
</dbReference>